<sequence>MKNVSKIIKAIEIFFIFFIIISLSVIATLNLGIKIDDFELYNLKFEKLYIKLDKKLIVRAENIGIPKFKDNNNSKNSSDYLLNLSQNASLLNTFFQEITIQNIKYDDISIKITYQNDIFFIDTPIFLADLQISEKLDNKTETIKVKNIFFKDFDIKLNGIISANLKDKKYAFVGNISSYELNGKIEFALVNKLIKYKIYDLNANSLKDFINALDNTIRLNSEVKKWIYGYVIAKKYNLKEITGKIDLVKKDFFLNGLKATASAKNLTVKLDKTLDPINIKSADIVLEKSNLYFNLNNPTYSNRSLNGSNLYIYNIFKHHNSSGVILNLKGNSIYDKSIGDILRFYKINIPIEQKTGDSNLNLNLDINFDTLEVKTNGKITTENTIINIANTPFYAKKAIINILDSNHLNISAKDFGTELFKSDINASFDLTKKIADINGFLKNFNIETKNQSILNLKNMDFNATLDFSEEYTILSFKELELFMKFDKNNNITSYKPINFIPSSQLLKTLKIKNASFLNINTIDFKNFYITANNVLFDYPLIKKDGSKYENDTFNISISDNNITVKSESKNLIFVSDKYNTDVELNDVDVLLEFNDQNVENTEKIRINGKNSNLIFADINRTLRLPKYKVLLAEDSLSFNSTNNDNRIVFSKNKDEIFFEALNIKGEYVNQFLNSKSFDGGSFKLKVIGNTDVFKGEMRFYDTYFKDYKIYQSLLSFLNSIPALLTFKTPDFNNKGFSAKSGKVIFERNKDIINFIAINIEGSSANILGKGSINLKTKDINIDLEIEILKDASKTIDKIPLLNQIILGKDKTLSTLIKVRGTLDNPEYSTQIIQDTIMAPFKIIRNILQVPFLIFD</sequence>
<dbReference type="EMBL" id="CP017258">
    <property type="protein sequence ID" value="AQW87615.1"/>
    <property type="molecule type" value="Genomic_DNA"/>
</dbReference>
<accession>A0A1S6U7G1</accession>
<name>A0A1S6U7G1_9BACT</name>
<dbReference type="RefSeq" id="WP_078424460.1">
    <property type="nucleotide sequence ID" value="NZ_CP017258.1"/>
</dbReference>
<evidence type="ECO:0000259" key="2">
    <source>
        <dbReference type="Pfam" id="PF13116"/>
    </source>
</evidence>
<protein>
    <recommendedName>
        <fullName evidence="2">YhdP central domain-containing protein</fullName>
    </recommendedName>
</protein>
<feature type="transmembrane region" description="Helical" evidence="1">
    <location>
        <begin position="12"/>
        <end position="33"/>
    </location>
</feature>
<keyword evidence="1" id="KW-0812">Transmembrane</keyword>
<organism evidence="3 4">
    <name type="scientific">Campylobacter pinnipediorum subsp. caledonicus</name>
    <dbReference type="NCBI Taxonomy" id="1874362"/>
    <lineage>
        <taxon>Bacteria</taxon>
        <taxon>Pseudomonadati</taxon>
        <taxon>Campylobacterota</taxon>
        <taxon>Epsilonproteobacteria</taxon>
        <taxon>Campylobacterales</taxon>
        <taxon>Campylobacteraceae</taxon>
        <taxon>Campylobacter</taxon>
    </lineage>
</organism>
<feature type="domain" description="YhdP central" evidence="2">
    <location>
        <begin position="255"/>
        <end position="448"/>
    </location>
</feature>
<gene>
    <name evidence="3" type="ORF">CPIN18021_0804</name>
</gene>
<dbReference type="Pfam" id="PF13116">
    <property type="entry name" value="YhdP"/>
    <property type="match status" value="2"/>
</dbReference>
<dbReference type="Proteomes" id="UP000190868">
    <property type="component" value="Chromosome"/>
</dbReference>
<proteinExistence type="predicted"/>
<keyword evidence="1" id="KW-0472">Membrane</keyword>
<keyword evidence="4" id="KW-1185">Reference proteome</keyword>
<evidence type="ECO:0000256" key="1">
    <source>
        <dbReference type="SAM" id="Phobius"/>
    </source>
</evidence>
<evidence type="ECO:0000313" key="4">
    <source>
        <dbReference type="Proteomes" id="UP000190868"/>
    </source>
</evidence>
<keyword evidence="1" id="KW-1133">Transmembrane helix</keyword>
<evidence type="ECO:0000313" key="3">
    <source>
        <dbReference type="EMBL" id="AQW87615.1"/>
    </source>
</evidence>
<reference evidence="4" key="1">
    <citation type="submission" date="2016-09" db="EMBL/GenBank/DDBJ databases">
        <title>Comparative genomics of the Campylobacter concisus group.</title>
        <authorList>
            <person name="Miller W.G."/>
            <person name="Yee E."/>
            <person name="Chapman M.H."/>
            <person name="Huynh S."/>
            <person name="Bono J.L."/>
            <person name="On S.L.W."/>
            <person name="StLeger J."/>
            <person name="Foster G."/>
            <person name="Parker C.T."/>
        </authorList>
    </citation>
    <scope>NUCLEOTIDE SEQUENCE [LARGE SCALE GENOMIC DNA]</scope>
    <source>
        <strain evidence="4">RM18021</strain>
    </source>
</reference>
<dbReference type="AlphaFoldDB" id="A0A1S6U7G1"/>
<dbReference type="InterPro" id="IPR025263">
    <property type="entry name" value="YhdP_central"/>
</dbReference>
<feature type="domain" description="YhdP central" evidence="2">
    <location>
        <begin position="591"/>
        <end position="826"/>
    </location>
</feature>